<proteinExistence type="predicted"/>
<dbReference type="Pfam" id="PF13671">
    <property type="entry name" value="AAA_33"/>
    <property type="match status" value="1"/>
</dbReference>
<organism evidence="1 2">
    <name type="scientific">Mycetocola reblochoni REB411</name>
    <dbReference type="NCBI Taxonomy" id="1255698"/>
    <lineage>
        <taxon>Bacteria</taxon>
        <taxon>Bacillati</taxon>
        <taxon>Actinomycetota</taxon>
        <taxon>Actinomycetes</taxon>
        <taxon>Micrococcales</taxon>
        <taxon>Microbacteriaceae</taxon>
        <taxon>Mycetocola</taxon>
    </lineage>
</organism>
<dbReference type="InterPro" id="IPR027417">
    <property type="entry name" value="P-loop_NTPase"/>
</dbReference>
<dbReference type="AlphaFoldDB" id="A0A1R4J136"/>
<name>A0A1R4J136_9MICO</name>
<reference evidence="2" key="1">
    <citation type="submission" date="2017-02" db="EMBL/GenBank/DDBJ databases">
        <authorList>
            <person name="Dridi B."/>
        </authorList>
    </citation>
    <scope>NUCLEOTIDE SEQUENCE [LARGE SCALE GENOMIC DNA]</scope>
    <source>
        <strain evidence="2">EB411</strain>
    </source>
</reference>
<gene>
    <name evidence="1" type="ORF">FM119_04785</name>
</gene>
<accession>A0A1R4J136</accession>
<evidence type="ECO:0000313" key="2">
    <source>
        <dbReference type="Proteomes" id="UP000196778"/>
    </source>
</evidence>
<dbReference type="OrthoDB" id="7889077at2"/>
<dbReference type="Proteomes" id="UP000196778">
    <property type="component" value="Unassembled WGS sequence"/>
</dbReference>
<dbReference type="RefSeq" id="WP_087136545.1">
    <property type="nucleotide sequence ID" value="NZ_FUKR01000028.1"/>
</dbReference>
<sequence length="177" mass="19395">MTRVPYDTVLINGSVGTGKTTTAERLAAELERRDVPGAVIDVDWLRRAWPAPAHDPFRAGLARENMRAIATNVRREGAQVLVVATVVESVDQLRGDAAALAAERLLHVRLTASPDTVRSRLGRRHAGDPAELEWHRRRHPELAGILDRAGFTDELLLDTTDVSVDEAVTTILAALDR</sequence>
<keyword evidence="2" id="KW-1185">Reference proteome</keyword>
<evidence type="ECO:0000313" key="1">
    <source>
        <dbReference type="EMBL" id="SJN25802.1"/>
    </source>
</evidence>
<protein>
    <submittedName>
        <fullName evidence="1">Uncharacterized protein</fullName>
    </submittedName>
</protein>
<dbReference type="Gene3D" id="3.40.50.300">
    <property type="entry name" value="P-loop containing nucleotide triphosphate hydrolases"/>
    <property type="match status" value="1"/>
</dbReference>
<dbReference type="SUPFAM" id="SSF52540">
    <property type="entry name" value="P-loop containing nucleoside triphosphate hydrolases"/>
    <property type="match status" value="1"/>
</dbReference>
<dbReference type="EMBL" id="FUKR01000028">
    <property type="protein sequence ID" value="SJN25802.1"/>
    <property type="molecule type" value="Genomic_DNA"/>
</dbReference>